<evidence type="ECO:0000256" key="3">
    <source>
        <dbReference type="ARBA" id="ARBA00022980"/>
    </source>
</evidence>
<comment type="subcellular location">
    <subcellularLocation>
        <location evidence="1">Mitochondrion</location>
    </subcellularLocation>
</comment>
<comment type="similarity">
    <text evidence="2">Belongs to the mitochondrion-specific ribosomal protein mS23 family.</text>
</comment>
<keyword evidence="5" id="KW-0687">Ribonucleoprotein</keyword>
<accession>A0A438E368</accession>
<gene>
    <name evidence="7" type="ORF">CK203_085797</name>
</gene>
<dbReference type="PANTHER" id="PTHR35693:SF1">
    <property type="entry name" value="EXPRESSED PROTEIN"/>
    <property type="match status" value="1"/>
</dbReference>
<evidence type="ECO:0000256" key="1">
    <source>
        <dbReference type="ARBA" id="ARBA00004173"/>
    </source>
</evidence>
<keyword evidence="3" id="KW-0689">Ribosomal protein</keyword>
<dbReference type="Proteomes" id="UP000288805">
    <property type="component" value="Unassembled WGS sequence"/>
</dbReference>
<sequence>MSYMKGDMLTRTRKLVKGLAKAEPSWLKAMERVPPPTFPRPDGKVKKIVSPRMMTAFNPPPARVFGCRVLELKKRDAIKEIQAEERKYVRDRFFDPKILKIVEKMKEEKAAVMQDRMRGGGW</sequence>
<keyword evidence="4" id="KW-0496">Mitochondrion</keyword>
<comment type="caution">
    <text evidence="7">The sequence shown here is derived from an EMBL/GenBank/DDBJ whole genome shotgun (WGS) entry which is preliminary data.</text>
</comment>
<dbReference type="AlphaFoldDB" id="A0A438E368"/>
<evidence type="ECO:0000256" key="4">
    <source>
        <dbReference type="ARBA" id="ARBA00023128"/>
    </source>
</evidence>
<evidence type="ECO:0000256" key="5">
    <source>
        <dbReference type="ARBA" id="ARBA00023274"/>
    </source>
</evidence>
<proteinExistence type="inferred from homology"/>
<evidence type="ECO:0000256" key="2">
    <source>
        <dbReference type="ARBA" id="ARBA00009864"/>
    </source>
</evidence>
<protein>
    <recommendedName>
        <fullName evidence="6">Small ribosomal subunit protein mS23</fullName>
    </recommendedName>
</protein>
<reference evidence="7 8" key="1">
    <citation type="journal article" date="2018" name="PLoS Genet.">
        <title>Population sequencing reveals clonal diversity and ancestral inbreeding in the grapevine cultivar Chardonnay.</title>
        <authorList>
            <person name="Roach M.J."/>
            <person name="Johnson D.L."/>
            <person name="Bohlmann J."/>
            <person name="van Vuuren H.J."/>
            <person name="Jones S.J."/>
            <person name="Pretorius I.S."/>
            <person name="Schmidt S.A."/>
            <person name="Borneman A.R."/>
        </authorList>
    </citation>
    <scope>NUCLEOTIDE SEQUENCE [LARGE SCALE GENOMIC DNA]</scope>
    <source>
        <strain evidence="8">cv. Chardonnay</strain>
        <tissue evidence="7">Leaf</tissue>
    </source>
</reference>
<organism evidence="7 8">
    <name type="scientific">Vitis vinifera</name>
    <name type="common">Grape</name>
    <dbReference type="NCBI Taxonomy" id="29760"/>
    <lineage>
        <taxon>Eukaryota</taxon>
        <taxon>Viridiplantae</taxon>
        <taxon>Streptophyta</taxon>
        <taxon>Embryophyta</taxon>
        <taxon>Tracheophyta</taxon>
        <taxon>Spermatophyta</taxon>
        <taxon>Magnoliopsida</taxon>
        <taxon>eudicotyledons</taxon>
        <taxon>Gunneridae</taxon>
        <taxon>Pentapetalae</taxon>
        <taxon>rosids</taxon>
        <taxon>Vitales</taxon>
        <taxon>Vitaceae</taxon>
        <taxon>Viteae</taxon>
        <taxon>Vitis</taxon>
    </lineage>
</organism>
<evidence type="ECO:0000313" key="7">
    <source>
        <dbReference type="EMBL" id="RVW42129.1"/>
    </source>
</evidence>
<dbReference type="EMBL" id="QGNW01001414">
    <property type="protein sequence ID" value="RVW42129.1"/>
    <property type="molecule type" value="Genomic_DNA"/>
</dbReference>
<evidence type="ECO:0000256" key="6">
    <source>
        <dbReference type="ARBA" id="ARBA00035137"/>
    </source>
</evidence>
<dbReference type="CDD" id="cd23701">
    <property type="entry name" value="At1g26750"/>
    <property type="match status" value="1"/>
</dbReference>
<dbReference type="InterPro" id="IPR059242">
    <property type="entry name" value="mS23_dom"/>
</dbReference>
<name>A0A438E368_VITVI</name>
<evidence type="ECO:0000313" key="8">
    <source>
        <dbReference type="Proteomes" id="UP000288805"/>
    </source>
</evidence>
<dbReference type="PANTHER" id="PTHR35693">
    <property type="entry name" value="EXPRESSED PROTEIN"/>
    <property type="match status" value="1"/>
</dbReference>